<dbReference type="EMBL" id="JAQQBR010000841">
    <property type="protein sequence ID" value="KAK0169549.1"/>
    <property type="molecule type" value="Genomic_DNA"/>
</dbReference>
<keyword evidence="3" id="KW-1185">Reference proteome</keyword>
<feature type="non-terminal residue" evidence="2">
    <location>
        <position position="1"/>
    </location>
</feature>
<evidence type="ECO:0000313" key="2">
    <source>
        <dbReference type="EMBL" id="KAK0169549.1"/>
    </source>
</evidence>
<comment type="caution">
    <text evidence="2">The sequence shown here is derived from an EMBL/GenBank/DDBJ whole genome shotgun (WGS) entry which is preliminary data.</text>
</comment>
<keyword evidence="1" id="KW-1133">Transmembrane helix</keyword>
<proteinExistence type="predicted"/>
<dbReference type="Proteomes" id="UP001168972">
    <property type="component" value="Unassembled WGS sequence"/>
</dbReference>
<gene>
    <name evidence="2" type="ORF">PV327_011503</name>
</gene>
<sequence length="124" mass="14306">NIRVENWNSIQRYYIDISKNQPLAAKLQFVIMLFTLLISILVCVWPADKLMNLSGSLLMHSIFYASSTHPPAIRKMWLNVIRRSQSPITIKIDGFMDTLSFEFYSAFLSAIFSYIAVLRVVLQT</sequence>
<dbReference type="AlphaFoldDB" id="A0AA39FHQ7"/>
<reference evidence="2" key="2">
    <citation type="submission" date="2023-03" db="EMBL/GenBank/DDBJ databases">
        <authorList>
            <person name="Inwood S.N."/>
            <person name="Skelly J.G."/>
            <person name="Guhlin J."/>
            <person name="Harrop T.W.R."/>
            <person name="Goldson S.G."/>
            <person name="Dearden P.K."/>
        </authorList>
    </citation>
    <scope>NUCLEOTIDE SEQUENCE</scope>
    <source>
        <strain evidence="2">Lincoln</strain>
        <tissue evidence="2">Whole body</tissue>
    </source>
</reference>
<keyword evidence="1" id="KW-0472">Membrane</keyword>
<name>A0AA39FHQ7_MICHY</name>
<feature type="transmembrane region" description="Helical" evidence="1">
    <location>
        <begin position="103"/>
        <end position="122"/>
    </location>
</feature>
<organism evidence="2 3">
    <name type="scientific">Microctonus hyperodae</name>
    <name type="common">Parasitoid wasp</name>
    <dbReference type="NCBI Taxonomy" id="165561"/>
    <lineage>
        <taxon>Eukaryota</taxon>
        <taxon>Metazoa</taxon>
        <taxon>Ecdysozoa</taxon>
        <taxon>Arthropoda</taxon>
        <taxon>Hexapoda</taxon>
        <taxon>Insecta</taxon>
        <taxon>Pterygota</taxon>
        <taxon>Neoptera</taxon>
        <taxon>Endopterygota</taxon>
        <taxon>Hymenoptera</taxon>
        <taxon>Apocrita</taxon>
        <taxon>Ichneumonoidea</taxon>
        <taxon>Braconidae</taxon>
        <taxon>Euphorinae</taxon>
        <taxon>Microctonus</taxon>
    </lineage>
</organism>
<keyword evidence="1" id="KW-0812">Transmembrane</keyword>
<evidence type="ECO:0000313" key="3">
    <source>
        <dbReference type="Proteomes" id="UP001168972"/>
    </source>
</evidence>
<protein>
    <submittedName>
        <fullName evidence="2">Uncharacterized protein</fullName>
    </submittedName>
</protein>
<evidence type="ECO:0000256" key="1">
    <source>
        <dbReference type="SAM" id="Phobius"/>
    </source>
</evidence>
<reference evidence="2" key="1">
    <citation type="journal article" date="2023" name="bioRxiv">
        <title>Scaffold-level genome assemblies of two parasitoid biocontrol wasps reveal the parthenogenesis mechanism and an associated novel virus.</title>
        <authorList>
            <person name="Inwood S."/>
            <person name="Skelly J."/>
            <person name="Guhlin J."/>
            <person name="Harrop T."/>
            <person name="Goldson S."/>
            <person name="Dearden P."/>
        </authorList>
    </citation>
    <scope>NUCLEOTIDE SEQUENCE</scope>
    <source>
        <strain evidence="2">Lincoln</strain>
        <tissue evidence="2">Whole body</tissue>
    </source>
</reference>
<accession>A0AA39FHQ7</accession>
<feature type="transmembrane region" description="Helical" evidence="1">
    <location>
        <begin position="27"/>
        <end position="47"/>
    </location>
</feature>